<dbReference type="EMBL" id="MVAG01000084">
    <property type="protein sequence ID" value="OVE59938.1"/>
    <property type="molecule type" value="Genomic_DNA"/>
</dbReference>
<proteinExistence type="predicted"/>
<dbReference type="RefSeq" id="WP_087707402.1">
    <property type="nucleotide sequence ID" value="NZ_MVAG01000084.1"/>
</dbReference>
<feature type="transmembrane region" description="Helical" evidence="1">
    <location>
        <begin position="97"/>
        <end position="115"/>
    </location>
</feature>
<keyword evidence="1" id="KW-0472">Membrane</keyword>
<gene>
    <name evidence="2" type="ORF">B0E34_04905</name>
</gene>
<comment type="caution">
    <text evidence="2">The sequence shown here is derived from an EMBL/GenBank/DDBJ whole genome shotgun (WGS) entry which is preliminary data.</text>
</comment>
<keyword evidence="1" id="KW-1133">Transmembrane helix</keyword>
<evidence type="ECO:0000313" key="3">
    <source>
        <dbReference type="Proteomes" id="UP000196355"/>
    </source>
</evidence>
<organism evidence="2 3">
    <name type="scientific">Chryseobacterium mucoviscidosis</name>
    <dbReference type="NCBI Taxonomy" id="1945581"/>
    <lineage>
        <taxon>Bacteria</taxon>
        <taxon>Pseudomonadati</taxon>
        <taxon>Bacteroidota</taxon>
        <taxon>Flavobacteriia</taxon>
        <taxon>Flavobacteriales</taxon>
        <taxon>Weeksellaceae</taxon>
        <taxon>Chryseobacterium group</taxon>
        <taxon>Chryseobacterium</taxon>
    </lineage>
</organism>
<accession>A0A202C8A4</accession>
<sequence length="139" mass="16263">MKRSNPPIPHSDGEKILFYCGLVILIFAVLIGIHAYLFSNIYLAFQEFMMSLLIYFFGSLFILIPYHSRKNIFFVTLPVILYFSAAYIYEVTNRKRVSYILLIIIYPSHSLLFLMKKAALNIKKKDGDGYLKFLKTESW</sequence>
<evidence type="ECO:0000256" key="1">
    <source>
        <dbReference type="SAM" id="Phobius"/>
    </source>
</evidence>
<keyword evidence="1" id="KW-0812">Transmembrane</keyword>
<feature type="transmembrane region" description="Helical" evidence="1">
    <location>
        <begin position="43"/>
        <end position="64"/>
    </location>
</feature>
<keyword evidence="3" id="KW-1185">Reference proteome</keyword>
<feature type="transmembrane region" description="Helical" evidence="1">
    <location>
        <begin position="71"/>
        <end position="91"/>
    </location>
</feature>
<dbReference type="Proteomes" id="UP000196355">
    <property type="component" value="Unassembled WGS sequence"/>
</dbReference>
<dbReference type="AlphaFoldDB" id="A0A202C8A4"/>
<name>A0A202C8A4_9FLAO</name>
<reference evidence="3" key="1">
    <citation type="submission" date="2017-02" db="EMBL/GenBank/DDBJ databases">
        <authorList>
            <person name="Tetz G."/>
            <person name="Tetz V."/>
        </authorList>
    </citation>
    <scope>NUCLEOTIDE SEQUENCE [LARGE SCALE GENOMIC DNA]</scope>
    <source>
        <strain evidence="3">VT16-26</strain>
    </source>
</reference>
<protein>
    <submittedName>
        <fullName evidence="2">Uncharacterized protein</fullName>
    </submittedName>
</protein>
<feature type="transmembrane region" description="Helical" evidence="1">
    <location>
        <begin position="16"/>
        <end position="37"/>
    </location>
</feature>
<evidence type="ECO:0000313" key="2">
    <source>
        <dbReference type="EMBL" id="OVE59938.1"/>
    </source>
</evidence>